<reference evidence="2" key="2">
    <citation type="submission" date="2009-11" db="EMBL/GenBank/DDBJ databases">
        <title>The Genome Sequence of Allomyces macrogynus strain ATCC 38327.</title>
        <authorList>
            <consortium name="The Broad Institute Genome Sequencing Platform"/>
            <person name="Russ C."/>
            <person name="Cuomo C."/>
            <person name="Shea T."/>
            <person name="Young S.K."/>
            <person name="Zeng Q."/>
            <person name="Koehrsen M."/>
            <person name="Haas B."/>
            <person name="Borodovsky M."/>
            <person name="Guigo R."/>
            <person name="Alvarado L."/>
            <person name="Berlin A."/>
            <person name="Borenstein D."/>
            <person name="Chen Z."/>
            <person name="Engels R."/>
            <person name="Freedman E."/>
            <person name="Gellesch M."/>
            <person name="Goldberg J."/>
            <person name="Griggs A."/>
            <person name="Gujja S."/>
            <person name="Heiman D."/>
            <person name="Hepburn T."/>
            <person name="Howarth C."/>
            <person name="Jen D."/>
            <person name="Larson L."/>
            <person name="Lewis B."/>
            <person name="Mehta T."/>
            <person name="Park D."/>
            <person name="Pearson M."/>
            <person name="Roberts A."/>
            <person name="Saif S."/>
            <person name="Shenoy N."/>
            <person name="Sisk P."/>
            <person name="Stolte C."/>
            <person name="Sykes S."/>
            <person name="Walk T."/>
            <person name="White J."/>
            <person name="Yandava C."/>
            <person name="Burger G."/>
            <person name="Gray M.W."/>
            <person name="Holland P.W.H."/>
            <person name="King N."/>
            <person name="Lang F.B.F."/>
            <person name="Roger A.J."/>
            <person name="Ruiz-Trillo I."/>
            <person name="Lander E."/>
            <person name="Nusbaum C."/>
        </authorList>
    </citation>
    <scope>NUCLEOTIDE SEQUENCE [LARGE SCALE GENOMIC DNA]</scope>
    <source>
        <strain evidence="2">ATCC 38327</strain>
    </source>
</reference>
<keyword evidence="2" id="KW-1185">Reference proteome</keyword>
<evidence type="ECO:0000313" key="2">
    <source>
        <dbReference type="Proteomes" id="UP000054350"/>
    </source>
</evidence>
<protein>
    <recommendedName>
        <fullName evidence="3">SRA1/Sec31 domain-containing protein</fullName>
    </recommendedName>
</protein>
<name>A0A0L0S0J4_ALLM3</name>
<proteinExistence type="predicted"/>
<evidence type="ECO:0008006" key="3">
    <source>
        <dbReference type="Google" id="ProtNLM"/>
    </source>
</evidence>
<evidence type="ECO:0000313" key="1">
    <source>
        <dbReference type="EMBL" id="KNE55935.1"/>
    </source>
</evidence>
<dbReference type="AlphaFoldDB" id="A0A0L0S0J4"/>
<dbReference type="OrthoDB" id="542917at2759"/>
<dbReference type="Proteomes" id="UP000054350">
    <property type="component" value="Unassembled WGS sequence"/>
</dbReference>
<sequence>MTIPGWNDPNAAIFHAHLDDAADAAQDQLHVRLAAVVDKVKAAPPAGLNARVIADSEKRLQDVLQRLHAHALPTPLAAQIALVLDAYEAQNVDETARQLQTLSTSFVDESRWIVGLRRLLAA</sequence>
<organism evidence="1 2">
    <name type="scientific">Allomyces macrogynus (strain ATCC 38327)</name>
    <name type="common">Allomyces javanicus var. macrogynus</name>
    <dbReference type="NCBI Taxonomy" id="578462"/>
    <lineage>
        <taxon>Eukaryota</taxon>
        <taxon>Fungi</taxon>
        <taxon>Fungi incertae sedis</taxon>
        <taxon>Blastocladiomycota</taxon>
        <taxon>Blastocladiomycetes</taxon>
        <taxon>Blastocladiales</taxon>
        <taxon>Blastocladiaceae</taxon>
        <taxon>Allomyces</taxon>
    </lineage>
</organism>
<gene>
    <name evidence="1" type="ORF">AMAG_17847</name>
</gene>
<dbReference type="VEuPathDB" id="FungiDB:AMAG_17847"/>
<reference evidence="1 2" key="1">
    <citation type="submission" date="2009-11" db="EMBL/GenBank/DDBJ databases">
        <title>Annotation of Allomyces macrogynus ATCC 38327.</title>
        <authorList>
            <consortium name="The Broad Institute Genome Sequencing Platform"/>
            <person name="Russ C."/>
            <person name="Cuomo C."/>
            <person name="Burger G."/>
            <person name="Gray M.W."/>
            <person name="Holland P.W.H."/>
            <person name="King N."/>
            <person name="Lang F.B.F."/>
            <person name="Roger A.J."/>
            <person name="Ruiz-Trillo I."/>
            <person name="Young S.K."/>
            <person name="Zeng Q."/>
            <person name="Gargeya S."/>
            <person name="Fitzgerald M."/>
            <person name="Haas B."/>
            <person name="Abouelleil A."/>
            <person name="Alvarado L."/>
            <person name="Arachchi H.M."/>
            <person name="Berlin A."/>
            <person name="Chapman S.B."/>
            <person name="Gearin G."/>
            <person name="Goldberg J."/>
            <person name="Griggs A."/>
            <person name="Gujja S."/>
            <person name="Hansen M."/>
            <person name="Heiman D."/>
            <person name="Howarth C."/>
            <person name="Larimer J."/>
            <person name="Lui A."/>
            <person name="MacDonald P.J.P."/>
            <person name="McCowen C."/>
            <person name="Montmayeur A."/>
            <person name="Murphy C."/>
            <person name="Neiman D."/>
            <person name="Pearson M."/>
            <person name="Priest M."/>
            <person name="Roberts A."/>
            <person name="Saif S."/>
            <person name="Shea T."/>
            <person name="Sisk P."/>
            <person name="Stolte C."/>
            <person name="Sykes S."/>
            <person name="Wortman J."/>
            <person name="Nusbaum C."/>
            <person name="Birren B."/>
        </authorList>
    </citation>
    <scope>NUCLEOTIDE SEQUENCE [LARGE SCALE GENOMIC DNA]</scope>
    <source>
        <strain evidence="1 2">ATCC 38327</strain>
    </source>
</reference>
<accession>A0A0L0S0J4</accession>
<dbReference type="Gene3D" id="1.20.940.10">
    <property type="entry name" value="Functional domain of the splicing factor Prp18"/>
    <property type="match status" value="1"/>
</dbReference>
<dbReference type="EMBL" id="GG745329">
    <property type="protein sequence ID" value="KNE55935.1"/>
    <property type="molecule type" value="Genomic_DNA"/>
</dbReference>